<feature type="transmembrane region" description="Helical" evidence="1">
    <location>
        <begin position="278"/>
        <end position="302"/>
    </location>
</feature>
<feature type="transmembrane region" description="Helical" evidence="1">
    <location>
        <begin position="70"/>
        <end position="93"/>
    </location>
</feature>
<feature type="transmembrane region" description="Helical" evidence="1">
    <location>
        <begin position="39"/>
        <end position="58"/>
    </location>
</feature>
<evidence type="ECO:0000256" key="1">
    <source>
        <dbReference type="SAM" id="Phobius"/>
    </source>
</evidence>
<proteinExistence type="predicted"/>
<feature type="transmembrane region" description="Helical" evidence="1">
    <location>
        <begin position="12"/>
        <end position="33"/>
    </location>
</feature>
<dbReference type="PANTHER" id="PTHR23028">
    <property type="entry name" value="ACETYLTRANSFERASE"/>
    <property type="match status" value="1"/>
</dbReference>
<dbReference type="EC" id="2.3.1.-" evidence="4"/>
<dbReference type="EMBL" id="JBDIMF010000001">
    <property type="protein sequence ID" value="MEN2785598.1"/>
    <property type="molecule type" value="Genomic_DNA"/>
</dbReference>
<dbReference type="PANTHER" id="PTHR23028:SF53">
    <property type="entry name" value="ACYL_TRANSF_3 DOMAIN-CONTAINING PROTEIN"/>
    <property type="match status" value="1"/>
</dbReference>
<dbReference type="GO" id="GO:0016746">
    <property type="term" value="F:acyltransferase activity"/>
    <property type="evidence" value="ECO:0007669"/>
    <property type="project" value="UniProtKB-KW"/>
</dbReference>
<evidence type="ECO:0000313" key="4">
    <source>
        <dbReference type="EMBL" id="MEN2785598.1"/>
    </source>
</evidence>
<feature type="transmembrane region" description="Helical" evidence="1">
    <location>
        <begin position="247"/>
        <end position="266"/>
    </location>
</feature>
<comment type="caution">
    <text evidence="4">The sequence shown here is derived from an EMBL/GenBank/DDBJ whole genome shotgun (WGS) entry which is preliminary data.</text>
</comment>
<dbReference type="InterPro" id="IPR043968">
    <property type="entry name" value="SGNH"/>
</dbReference>
<sequence length="617" mass="66501">MIKYRADIDGLRTLAVLPIVMFHAGVTQIPGGFTGVDVFFVISGFLITSIIQGEMAAGRFSIATFYRRRVVRIVPALFVVLAATLIAGCLILLPGELRELGRSAAAAAGFSSNIFFWRTSNYFSGAAESKALLHTWSLGVEEQFYIFYPLLLMIVARFIPRRITAVLATLAIGSFLLGMVIEWKVPGGAFNFYMLPSRAWELALGGLIAVGGFPELRTGMARTAAASVGLASIILALFVIGPDASFPIPWAMLPALGSALLIAYAPDTAIGGLLSTRPAVAIGRISFSLYLWHWPIIVFYRLVTGAELSWQATVGLICLSLIAAFISYQWIEKPFLARFRQAPSGRTIAVGLFSLLSIVVAGLVVSFNASHIRVLPPAVQVVAGYGDYSESKAWRYQYRRGPCFAGEGLAYDAKACLRPSATGTNILVLGDSHAAQYWRAIALQLPKANVMQATASGCRPVLPVSGLERCTDMVSYALGPFLDAHKIDTVILGGRWRAEDVAAVGPTVAGVRARGIKIVVIGPTVEYHGEFSQLLARAMIRQDFAALERLRATEQRDIDRALAPVVLKAGGRYISAYDIECPGGRCVYRAPGGAPMQFDYGHLTLPGARYVIAKAGL</sequence>
<name>A0ABU9XP61_9SPHN</name>
<feature type="transmembrane region" description="Helical" evidence="1">
    <location>
        <begin position="197"/>
        <end position="216"/>
    </location>
</feature>
<feature type="transmembrane region" description="Helical" evidence="1">
    <location>
        <begin position="348"/>
        <end position="367"/>
    </location>
</feature>
<feature type="transmembrane region" description="Helical" evidence="1">
    <location>
        <begin position="143"/>
        <end position="159"/>
    </location>
</feature>
<keyword evidence="4" id="KW-0012">Acyltransferase</keyword>
<dbReference type="RefSeq" id="WP_345863136.1">
    <property type="nucleotide sequence ID" value="NZ_JBDIMF010000001.1"/>
</dbReference>
<reference evidence="4 5" key="1">
    <citation type="submission" date="2024-05" db="EMBL/GenBank/DDBJ databases">
        <authorList>
            <person name="Liu Q."/>
            <person name="Xin Y.-H."/>
        </authorList>
    </citation>
    <scope>NUCLEOTIDE SEQUENCE [LARGE SCALE GENOMIC DNA]</scope>
    <source>
        <strain evidence="4 5">CGMCC 1.15349</strain>
    </source>
</reference>
<keyword evidence="1" id="KW-0472">Membrane</keyword>
<dbReference type="Pfam" id="PF01757">
    <property type="entry name" value="Acyl_transf_3"/>
    <property type="match status" value="1"/>
</dbReference>
<feature type="domain" description="SGNH" evidence="3">
    <location>
        <begin position="407"/>
        <end position="612"/>
    </location>
</feature>
<dbReference type="Proteomes" id="UP001404104">
    <property type="component" value="Unassembled WGS sequence"/>
</dbReference>
<dbReference type="Pfam" id="PF19040">
    <property type="entry name" value="SGNH"/>
    <property type="match status" value="1"/>
</dbReference>
<organism evidence="4 5">
    <name type="scientific">Sphingomonas qilianensis</name>
    <dbReference type="NCBI Taxonomy" id="1736690"/>
    <lineage>
        <taxon>Bacteria</taxon>
        <taxon>Pseudomonadati</taxon>
        <taxon>Pseudomonadota</taxon>
        <taxon>Alphaproteobacteria</taxon>
        <taxon>Sphingomonadales</taxon>
        <taxon>Sphingomonadaceae</taxon>
        <taxon>Sphingomonas</taxon>
    </lineage>
</organism>
<dbReference type="InterPro" id="IPR050879">
    <property type="entry name" value="Acyltransferase_3"/>
</dbReference>
<evidence type="ECO:0000259" key="3">
    <source>
        <dbReference type="Pfam" id="PF19040"/>
    </source>
</evidence>
<keyword evidence="4" id="KW-0808">Transferase</keyword>
<feature type="domain" description="Acyltransferase 3" evidence="2">
    <location>
        <begin position="6"/>
        <end position="327"/>
    </location>
</feature>
<feature type="transmembrane region" description="Helical" evidence="1">
    <location>
        <begin position="223"/>
        <end position="241"/>
    </location>
</feature>
<dbReference type="InterPro" id="IPR002656">
    <property type="entry name" value="Acyl_transf_3_dom"/>
</dbReference>
<feature type="transmembrane region" description="Helical" evidence="1">
    <location>
        <begin position="166"/>
        <end position="185"/>
    </location>
</feature>
<evidence type="ECO:0000313" key="5">
    <source>
        <dbReference type="Proteomes" id="UP001404104"/>
    </source>
</evidence>
<keyword evidence="1" id="KW-0812">Transmembrane</keyword>
<protein>
    <submittedName>
        <fullName evidence="4">Acyltransferase family protein</fullName>
        <ecNumber evidence="4">2.3.1.-</ecNumber>
    </submittedName>
</protein>
<keyword evidence="1" id="KW-1133">Transmembrane helix</keyword>
<feature type="transmembrane region" description="Helical" evidence="1">
    <location>
        <begin position="308"/>
        <end position="328"/>
    </location>
</feature>
<keyword evidence="5" id="KW-1185">Reference proteome</keyword>
<evidence type="ECO:0000259" key="2">
    <source>
        <dbReference type="Pfam" id="PF01757"/>
    </source>
</evidence>
<gene>
    <name evidence="4" type="ORF">ABC969_04090</name>
</gene>
<accession>A0ABU9XP61</accession>